<evidence type="ECO:0000256" key="2">
    <source>
        <dbReference type="ARBA" id="ARBA00022729"/>
    </source>
</evidence>
<evidence type="ECO:0000256" key="3">
    <source>
        <dbReference type="SAM" id="SignalP"/>
    </source>
</evidence>
<feature type="chain" id="PRO_5047098958" evidence="3">
    <location>
        <begin position="21"/>
        <end position="179"/>
    </location>
</feature>
<reference evidence="5" key="1">
    <citation type="submission" date="2023-05" db="EMBL/GenBank/DDBJ databases">
        <title>Limnohabitans sp. strain HM2-2 Genome sequencing and assembly.</title>
        <authorList>
            <person name="Jung Y."/>
        </authorList>
    </citation>
    <scope>NUCLEOTIDE SEQUENCE</scope>
    <source>
        <strain evidence="5">HM2-2</strain>
    </source>
</reference>
<feature type="domain" description="Outer membrane protein beta-barrel" evidence="4">
    <location>
        <begin position="6"/>
        <end position="179"/>
    </location>
</feature>
<name>A0ABT6XAQ7_9BURK</name>
<evidence type="ECO:0000259" key="4">
    <source>
        <dbReference type="Pfam" id="PF13505"/>
    </source>
</evidence>
<dbReference type="InterPro" id="IPR011250">
    <property type="entry name" value="OMP/PagP_B-barrel"/>
</dbReference>
<dbReference type="InterPro" id="IPR027385">
    <property type="entry name" value="Beta-barrel_OMP"/>
</dbReference>
<dbReference type="EMBL" id="JASGBH010000017">
    <property type="protein sequence ID" value="MDI9235222.1"/>
    <property type="molecule type" value="Genomic_DNA"/>
</dbReference>
<sequence length="179" mass="19537">MNIKSTCLAILALSASLAQAQWYGEIGVTPLSVKATAQGNTLKSHPTMADVVVGYEWHPNMAIEGILATNIESDTINLNGSEVPDTNLKVKSAYGFFFKPKVMLTPEWELFGRLGVIKNRTTGQVGSLSVTDTDHDFTYGIGVNYFFNKTTYGSLGYTSFYDKQNNTTRGATLALGMKF</sequence>
<evidence type="ECO:0000313" key="5">
    <source>
        <dbReference type="EMBL" id="MDI9235222.1"/>
    </source>
</evidence>
<keyword evidence="6" id="KW-1185">Reference proteome</keyword>
<dbReference type="Proteomes" id="UP001431902">
    <property type="component" value="Unassembled WGS sequence"/>
</dbReference>
<dbReference type="SUPFAM" id="SSF56925">
    <property type="entry name" value="OMPA-like"/>
    <property type="match status" value="1"/>
</dbReference>
<dbReference type="Gene3D" id="2.40.160.20">
    <property type="match status" value="1"/>
</dbReference>
<comment type="subcellular location">
    <subcellularLocation>
        <location evidence="1">Cell outer membrane</location>
    </subcellularLocation>
</comment>
<accession>A0ABT6XAQ7</accession>
<gene>
    <name evidence="5" type="ORF">QLQ16_15400</name>
</gene>
<organism evidence="5 6">
    <name type="scientific">Limnohabitans lacus</name>
    <dbReference type="NCBI Taxonomy" id="3045173"/>
    <lineage>
        <taxon>Bacteria</taxon>
        <taxon>Pseudomonadati</taxon>
        <taxon>Pseudomonadota</taxon>
        <taxon>Betaproteobacteria</taxon>
        <taxon>Burkholderiales</taxon>
        <taxon>Comamonadaceae</taxon>
        <taxon>Limnohabitans</taxon>
    </lineage>
</organism>
<comment type="caution">
    <text evidence="5">The sequence shown here is derived from an EMBL/GenBank/DDBJ whole genome shotgun (WGS) entry which is preliminary data.</text>
</comment>
<proteinExistence type="predicted"/>
<protein>
    <submittedName>
        <fullName evidence="5">Outer membrane beta-barrel protein</fullName>
    </submittedName>
</protein>
<keyword evidence="2 3" id="KW-0732">Signal</keyword>
<dbReference type="Pfam" id="PF13505">
    <property type="entry name" value="OMP_b-brl"/>
    <property type="match status" value="1"/>
</dbReference>
<dbReference type="RefSeq" id="WP_283225553.1">
    <property type="nucleotide sequence ID" value="NZ_JASGBH010000017.1"/>
</dbReference>
<evidence type="ECO:0000313" key="6">
    <source>
        <dbReference type="Proteomes" id="UP001431902"/>
    </source>
</evidence>
<feature type="signal peptide" evidence="3">
    <location>
        <begin position="1"/>
        <end position="20"/>
    </location>
</feature>
<evidence type="ECO:0000256" key="1">
    <source>
        <dbReference type="ARBA" id="ARBA00004442"/>
    </source>
</evidence>